<keyword evidence="8" id="KW-1208">Phospholipid metabolism</keyword>
<evidence type="ECO:0000313" key="12">
    <source>
        <dbReference type="Proteomes" id="UP000799421"/>
    </source>
</evidence>
<comment type="catalytic activity">
    <reaction evidence="8">
        <text>an acyl-CoA + H2O = an acyl-4'-phosphopantetheine + adenosine 3',5'-bisphosphate + 2 H(+)</text>
        <dbReference type="Rhea" id="RHEA:50044"/>
        <dbReference type="ChEBI" id="CHEBI:15377"/>
        <dbReference type="ChEBI" id="CHEBI:15378"/>
        <dbReference type="ChEBI" id="CHEBI:58342"/>
        <dbReference type="ChEBI" id="CHEBI:58343"/>
        <dbReference type="ChEBI" id="CHEBI:132023"/>
    </reaction>
</comment>
<organism evidence="11 12">
    <name type="scientific">Piedraia hortae CBS 480.64</name>
    <dbReference type="NCBI Taxonomy" id="1314780"/>
    <lineage>
        <taxon>Eukaryota</taxon>
        <taxon>Fungi</taxon>
        <taxon>Dikarya</taxon>
        <taxon>Ascomycota</taxon>
        <taxon>Pezizomycotina</taxon>
        <taxon>Dothideomycetes</taxon>
        <taxon>Dothideomycetidae</taxon>
        <taxon>Capnodiales</taxon>
        <taxon>Piedraiaceae</taxon>
        <taxon>Piedraia</taxon>
    </lineage>
</organism>
<dbReference type="EC" id="3.6.1.-" evidence="8"/>
<comment type="catalytic activity">
    <reaction evidence="8">
        <text>hexadecanoyl-CoA + H2O = S-hexadecanoyl-4'-phosphopantetheine + adenosine 3',5'-bisphosphate + 2 H(+)</text>
        <dbReference type="Rhea" id="RHEA:50032"/>
        <dbReference type="ChEBI" id="CHEBI:15377"/>
        <dbReference type="ChEBI" id="CHEBI:15378"/>
        <dbReference type="ChEBI" id="CHEBI:57379"/>
        <dbReference type="ChEBI" id="CHEBI:58343"/>
        <dbReference type="ChEBI" id="CHEBI:132018"/>
    </reaction>
</comment>
<evidence type="ECO:0000256" key="3">
    <source>
        <dbReference type="ARBA" id="ARBA00022801"/>
    </source>
</evidence>
<evidence type="ECO:0000256" key="10">
    <source>
        <dbReference type="SAM" id="Phobius"/>
    </source>
</evidence>
<keyword evidence="8" id="KW-0594">Phospholipid biosynthesis</keyword>
<dbReference type="Pfam" id="PF10261">
    <property type="entry name" value="FIT"/>
    <property type="match status" value="1"/>
</dbReference>
<dbReference type="GO" id="GO:0005789">
    <property type="term" value="C:endoplasmic reticulum membrane"/>
    <property type="evidence" value="ECO:0007669"/>
    <property type="project" value="UniProtKB-SubCell"/>
</dbReference>
<dbReference type="Proteomes" id="UP000799421">
    <property type="component" value="Unassembled WGS sequence"/>
</dbReference>
<keyword evidence="7 8" id="KW-0472">Membrane</keyword>
<keyword evidence="12" id="KW-1185">Reference proteome</keyword>
<dbReference type="AlphaFoldDB" id="A0A6A7BZK6"/>
<comment type="catalytic activity">
    <reaction evidence="8">
        <text>(9Z)-octadecenoyl-CoA + H2O = S-(9Z-octadecenoyl)-4'-phosphopantetheine + adenosine 3',5'-bisphosphate + 2 H(+)</text>
        <dbReference type="Rhea" id="RHEA:65564"/>
        <dbReference type="ChEBI" id="CHEBI:15377"/>
        <dbReference type="ChEBI" id="CHEBI:15378"/>
        <dbReference type="ChEBI" id="CHEBI:57387"/>
        <dbReference type="ChEBI" id="CHEBI:58343"/>
        <dbReference type="ChEBI" id="CHEBI:156553"/>
    </reaction>
</comment>
<dbReference type="PANTHER" id="PTHR23129:SF0">
    <property type="entry name" value="ACYL-COENZYME A DIPHOSPHATASE FITM2"/>
    <property type="match status" value="1"/>
</dbReference>
<comment type="subcellular location">
    <subcellularLocation>
        <location evidence="1 8">Endoplasmic reticulum membrane</location>
        <topology evidence="1 8">Multi-pass membrane protein</topology>
    </subcellularLocation>
</comment>
<comment type="function">
    <text evidence="8">Fatty acyl-coenzyme A (CoA) diphosphatase that hydrolyzes fatty acyl-CoA to yield acyl-4'-phosphopantetheine and adenosine 3',5'-bisphosphate. Preferentially hydrolyzes unsaturated long-chain acyl-CoA substrates in the endoplasmic reticulum (ER) lumen. This catalytic activity is required for maintaining ER structure and for lipid droplets (LDs) biogenesis, which are lipid storage organelles involved in maintaining lipid and energy homeostasis. May directly bind to diacylglycerol (DAGs) and triacylglycerol, which is also important for LD biogenesis. May support directional budding of nacent LDs from the ER into the cytosol by reducing DAG levels at sites of LD formation. May play a role in the regulation of cell morphology and cytoskeletal organization. Involved in phospholipid biosynthesis.</text>
</comment>
<evidence type="ECO:0000313" key="11">
    <source>
        <dbReference type="EMBL" id="KAF2860756.1"/>
    </source>
</evidence>
<feature type="transmembrane region" description="Helical" evidence="10">
    <location>
        <begin position="104"/>
        <end position="126"/>
    </location>
</feature>
<dbReference type="InterPro" id="IPR019388">
    <property type="entry name" value="FIT"/>
</dbReference>
<feature type="transmembrane region" description="Helical" evidence="10">
    <location>
        <begin position="297"/>
        <end position="315"/>
    </location>
</feature>
<evidence type="ECO:0000256" key="2">
    <source>
        <dbReference type="ARBA" id="ARBA00022692"/>
    </source>
</evidence>
<feature type="transmembrane region" description="Helical" evidence="10">
    <location>
        <begin position="53"/>
        <end position="72"/>
    </location>
</feature>
<protein>
    <recommendedName>
        <fullName evidence="8">Acyl-coenzyme A diphosphatase SCS3</fullName>
        <ecNumber evidence="8">3.6.1.-</ecNumber>
    </recommendedName>
    <alternativeName>
        <fullName evidence="8">FIT family protein SCS3</fullName>
    </alternativeName>
</protein>
<keyword evidence="4 8" id="KW-0256">Endoplasmic reticulum</keyword>
<dbReference type="GO" id="GO:0008654">
    <property type="term" value="P:phospholipid biosynthetic process"/>
    <property type="evidence" value="ECO:0007669"/>
    <property type="project" value="UniProtKB-KW"/>
</dbReference>
<keyword evidence="5 8" id="KW-1133">Transmembrane helix</keyword>
<keyword evidence="6" id="KW-0443">Lipid metabolism</keyword>
<feature type="active site" evidence="8">
    <location>
        <position position="315"/>
    </location>
</feature>
<evidence type="ECO:0000256" key="4">
    <source>
        <dbReference type="ARBA" id="ARBA00022824"/>
    </source>
</evidence>
<sequence>MATRRTKVEVPIDRLSNSERSSSMGQSATIQGASLLNYPPPFNSPWLPTPLEAALLSIYPLTLLLGSIFSMIHPSTRSATYLHVSQSYDPSAPPSYFAKKSNIFNVYFVKVGWFWTTLAFVLLLALNSRMGPSLSPVITRRRRQALLRYTCITLVWTFVTQWCFGPPIVDRSFRWTGGRCFDALEEGDDAGGVKGLVKEGKFETAFTHAACKALGGQWRGGHDISGHVFMLILGSAMLWMELLPLVLKADGLREARRVRKQGLVRSATTDLHSDRNTADGDKGRDASQDRAGLKPPLIVAGLSWWMLLMTAAYFHTWFEKVTGLLVAFVALYAVYFLPRGVGAWRDVVGLPGI</sequence>
<gene>
    <name evidence="8" type="primary">SCS3</name>
    <name evidence="8" type="synonym">FIT2B</name>
    <name evidence="11" type="ORF">K470DRAFT_257542</name>
</gene>
<dbReference type="OrthoDB" id="5579088at2759"/>
<evidence type="ECO:0000256" key="7">
    <source>
        <dbReference type="ARBA" id="ARBA00023136"/>
    </source>
</evidence>
<evidence type="ECO:0000256" key="8">
    <source>
        <dbReference type="HAMAP-Rule" id="MF_03231"/>
    </source>
</evidence>
<keyword evidence="2 8" id="KW-0812">Transmembrane</keyword>
<feature type="compositionally biased region" description="Basic and acidic residues" evidence="9">
    <location>
        <begin position="271"/>
        <end position="289"/>
    </location>
</feature>
<feature type="compositionally biased region" description="Basic and acidic residues" evidence="9">
    <location>
        <begin position="1"/>
        <end position="12"/>
    </location>
</feature>
<feature type="transmembrane region" description="Helical" evidence="10">
    <location>
        <begin position="321"/>
        <end position="337"/>
    </location>
</feature>
<dbReference type="EMBL" id="MU005978">
    <property type="protein sequence ID" value="KAF2860756.1"/>
    <property type="molecule type" value="Genomic_DNA"/>
</dbReference>
<keyword evidence="3 8" id="KW-0378">Hydrolase</keyword>
<reference evidence="11" key="1">
    <citation type="journal article" date="2020" name="Stud. Mycol.">
        <title>101 Dothideomycetes genomes: a test case for predicting lifestyles and emergence of pathogens.</title>
        <authorList>
            <person name="Haridas S."/>
            <person name="Albert R."/>
            <person name="Binder M."/>
            <person name="Bloem J."/>
            <person name="Labutti K."/>
            <person name="Salamov A."/>
            <person name="Andreopoulos B."/>
            <person name="Baker S."/>
            <person name="Barry K."/>
            <person name="Bills G."/>
            <person name="Bluhm B."/>
            <person name="Cannon C."/>
            <person name="Castanera R."/>
            <person name="Culley D."/>
            <person name="Daum C."/>
            <person name="Ezra D."/>
            <person name="Gonzalez J."/>
            <person name="Henrissat B."/>
            <person name="Kuo A."/>
            <person name="Liang C."/>
            <person name="Lipzen A."/>
            <person name="Lutzoni F."/>
            <person name="Magnuson J."/>
            <person name="Mondo S."/>
            <person name="Nolan M."/>
            <person name="Ohm R."/>
            <person name="Pangilinan J."/>
            <person name="Park H.-J."/>
            <person name="Ramirez L."/>
            <person name="Alfaro M."/>
            <person name="Sun H."/>
            <person name="Tritt A."/>
            <person name="Yoshinaga Y."/>
            <person name="Zwiers L.-H."/>
            <person name="Turgeon B."/>
            <person name="Goodwin S."/>
            <person name="Spatafora J."/>
            <person name="Crous P."/>
            <person name="Grigoriev I."/>
        </authorList>
    </citation>
    <scope>NUCLEOTIDE SEQUENCE</scope>
    <source>
        <strain evidence="11">CBS 480.64</strain>
    </source>
</reference>
<feature type="transmembrane region" description="Helical" evidence="10">
    <location>
        <begin position="228"/>
        <end position="247"/>
    </location>
</feature>
<feature type="active site" evidence="8">
    <location>
        <position position="227"/>
    </location>
</feature>
<dbReference type="PANTHER" id="PTHR23129">
    <property type="entry name" value="ACYL-COENZYME A DIPHOSPHATASE FITM2"/>
    <property type="match status" value="1"/>
</dbReference>
<evidence type="ECO:0000256" key="6">
    <source>
        <dbReference type="ARBA" id="ARBA00023098"/>
    </source>
</evidence>
<dbReference type="HAMAP" id="MF_03231">
    <property type="entry name" value="SCS3"/>
    <property type="match status" value="1"/>
</dbReference>
<comment type="catalytic activity">
    <reaction evidence="8">
        <text>(5Z,8Z,11Z,14Z)-eicosatetraenoyl-CoA + H2O = S-(5Z,8Z,11Z,14Z-eicosatetraenoyl)-4'-phosphopantetheine + adenosine 3',5'-bisphosphate + 2 H(+)</text>
        <dbReference type="Rhea" id="RHEA:65568"/>
        <dbReference type="ChEBI" id="CHEBI:15377"/>
        <dbReference type="ChEBI" id="CHEBI:15378"/>
        <dbReference type="ChEBI" id="CHEBI:57368"/>
        <dbReference type="ChEBI" id="CHEBI:58343"/>
        <dbReference type="ChEBI" id="CHEBI:156554"/>
    </reaction>
</comment>
<keyword evidence="8" id="KW-0444">Lipid biosynthesis</keyword>
<name>A0A6A7BZK6_9PEZI</name>
<proteinExistence type="inferred from homology"/>
<dbReference type="GO" id="GO:0010945">
    <property type="term" value="F:coenzyme A diphosphatase activity"/>
    <property type="evidence" value="ECO:0007669"/>
    <property type="project" value="InterPro"/>
</dbReference>
<evidence type="ECO:0000256" key="1">
    <source>
        <dbReference type="ARBA" id="ARBA00004477"/>
    </source>
</evidence>
<feature type="region of interest" description="Disordered" evidence="9">
    <location>
        <begin position="270"/>
        <end position="289"/>
    </location>
</feature>
<accession>A0A6A7BZK6</accession>
<evidence type="ECO:0000256" key="5">
    <source>
        <dbReference type="ARBA" id="ARBA00022989"/>
    </source>
</evidence>
<feature type="region of interest" description="Disordered" evidence="9">
    <location>
        <begin position="1"/>
        <end position="25"/>
    </location>
</feature>
<dbReference type="InterPro" id="IPR046400">
    <property type="entry name" value="SCS3"/>
</dbReference>
<comment type="similarity">
    <text evidence="8">Belongs to the FIT family. Fungal FIT2B/SCS3 subfamily.</text>
</comment>
<dbReference type="GO" id="GO:0140042">
    <property type="term" value="P:lipid droplet formation"/>
    <property type="evidence" value="ECO:0007669"/>
    <property type="project" value="UniProtKB-UniRule"/>
</dbReference>
<feature type="transmembrane region" description="Helical" evidence="10">
    <location>
        <begin position="146"/>
        <end position="169"/>
    </location>
</feature>
<evidence type="ECO:0000256" key="9">
    <source>
        <dbReference type="SAM" id="MobiDB-lite"/>
    </source>
</evidence>